<dbReference type="GO" id="GO:0015937">
    <property type="term" value="P:coenzyme A biosynthetic process"/>
    <property type="evidence" value="ECO:0007669"/>
    <property type="project" value="UniProtKB-KW"/>
</dbReference>
<dbReference type="InterPro" id="IPR004567">
    <property type="entry name" value="Type_II_PanK"/>
</dbReference>
<sequence length="284" mass="29243">MGFFEFSLQVILKLMLKLGVDFGLSNTDVVLVENNQILAHETLKTGPASPEALSRVLHHLNVQSSELGAIASAGGLSRHLPDTFEGLPVEKISEAQAVGRGALALSGLTEALVVSAGTGTAMIAARGTEAQHFTGSAVGGGTLLGLSRLLLGTSDPLEVARLAEAGNPSGVDSTLVDVIGGGIGHLPPDATAVNFGRLVEGANPSREDLAAGLVTLVGQVIAMIAINAAQAAGLPQIVIVGHLPDLKPMRQAFERVWYFYQIEPRPLIPHLSGLATAYGAALCA</sequence>
<dbReference type="Pfam" id="PF03630">
    <property type="entry name" value="Fumble"/>
    <property type="match status" value="1"/>
</dbReference>
<proteinExistence type="predicted"/>
<dbReference type="GO" id="GO:0004594">
    <property type="term" value="F:pantothenate kinase activity"/>
    <property type="evidence" value="ECO:0007669"/>
    <property type="project" value="TreeGrafter"/>
</dbReference>
<dbReference type="InterPro" id="IPR043129">
    <property type="entry name" value="ATPase_NBD"/>
</dbReference>
<keyword evidence="3" id="KW-0173">Coenzyme A biosynthesis</keyword>
<dbReference type="PANTHER" id="PTHR12280:SF20">
    <property type="entry name" value="4'-PHOSPHOPANTETHEINE PHOSPHATASE"/>
    <property type="match status" value="1"/>
</dbReference>
<evidence type="ECO:0008006" key="6">
    <source>
        <dbReference type="Google" id="ProtNLM"/>
    </source>
</evidence>
<evidence type="ECO:0000256" key="3">
    <source>
        <dbReference type="ARBA" id="ARBA00022993"/>
    </source>
</evidence>
<dbReference type="CDD" id="cd24085">
    <property type="entry name" value="ASKHA_NBD_PanK-II_bac"/>
    <property type="match status" value="1"/>
</dbReference>
<keyword evidence="2" id="KW-0067">ATP-binding</keyword>
<evidence type="ECO:0000313" key="4">
    <source>
        <dbReference type="EMBL" id="GEM83365.1"/>
    </source>
</evidence>
<dbReference type="SUPFAM" id="SSF53067">
    <property type="entry name" value="Actin-like ATPase domain"/>
    <property type="match status" value="1"/>
</dbReference>
<dbReference type="AlphaFoldDB" id="A0A511R179"/>
<keyword evidence="1" id="KW-0547">Nucleotide-binding</keyword>
<evidence type="ECO:0000313" key="5">
    <source>
        <dbReference type="Proteomes" id="UP000321197"/>
    </source>
</evidence>
<organism evidence="4 5">
    <name type="scientific">Meiothermus hypogaeus NBRC 106114</name>
    <dbReference type="NCBI Taxonomy" id="1227553"/>
    <lineage>
        <taxon>Bacteria</taxon>
        <taxon>Thermotogati</taxon>
        <taxon>Deinococcota</taxon>
        <taxon>Deinococci</taxon>
        <taxon>Thermales</taxon>
        <taxon>Thermaceae</taxon>
        <taxon>Meiothermus</taxon>
    </lineage>
</organism>
<accession>A0A511R179</accession>
<name>A0A511R179_9DEIN</name>
<evidence type="ECO:0000256" key="2">
    <source>
        <dbReference type="ARBA" id="ARBA00022840"/>
    </source>
</evidence>
<evidence type="ECO:0000256" key="1">
    <source>
        <dbReference type="ARBA" id="ARBA00022741"/>
    </source>
</evidence>
<gene>
    <name evidence="4" type="ORF">MHY01S_15310</name>
</gene>
<dbReference type="PANTHER" id="PTHR12280">
    <property type="entry name" value="PANTOTHENATE KINASE"/>
    <property type="match status" value="1"/>
</dbReference>
<dbReference type="GO" id="GO:0005524">
    <property type="term" value="F:ATP binding"/>
    <property type="evidence" value="ECO:0007669"/>
    <property type="project" value="UniProtKB-KW"/>
</dbReference>
<reference evidence="4 5" key="1">
    <citation type="submission" date="2019-07" db="EMBL/GenBank/DDBJ databases">
        <title>Whole genome shotgun sequence of Meiothermus hypogaeus NBRC 106114.</title>
        <authorList>
            <person name="Hosoyama A."/>
            <person name="Uohara A."/>
            <person name="Ohji S."/>
            <person name="Ichikawa N."/>
        </authorList>
    </citation>
    <scope>NUCLEOTIDE SEQUENCE [LARGE SCALE GENOMIC DNA]</scope>
    <source>
        <strain evidence="4 5">NBRC 106114</strain>
    </source>
</reference>
<dbReference type="GO" id="GO:0005829">
    <property type="term" value="C:cytosol"/>
    <property type="evidence" value="ECO:0007669"/>
    <property type="project" value="TreeGrafter"/>
</dbReference>
<comment type="caution">
    <text evidence="4">The sequence shown here is derived from an EMBL/GenBank/DDBJ whole genome shotgun (WGS) entry which is preliminary data.</text>
</comment>
<dbReference type="EMBL" id="BJXL01000041">
    <property type="protein sequence ID" value="GEM83365.1"/>
    <property type="molecule type" value="Genomic_DNA"/>
</dbReference>
<protein>
    <recommendedName>
        <fullName evidence="6">Pantothenate kinase</fullName>
    </recommendedName>
</protein>
<dbReference type="Gene3D" id="3.30.420.40">
    <property type="match status" value="1"/>
</dbReference>
<dbReference type="Proteomes" id="UP000321197">
    <property type="component" value="Unassembled WGS sequence"/>
</dbReference>